<dbReference type="Pfam" id="PF00069">
    <property type="entry name" value="Pkinase"/>
    <property type="match status" value="1"/>
</dbReference>
<dbReference type="SMART" id="SM00220">
    <property type="entry name" value="S_TKc"/>
    <property type="match status" value="1"/>
</dbReference>
<evidence type="ECO:0000256" key="4">
    <source>
        <dbReference type="ARBA" id="ARBA00022840"/>
    </source>
</evidence>
<proteinExistence type="predicted"/>
<sequence length="331" mass="34497">MRTPVSDPMRVGPYRIEGRLGSGGMGWVYLGRSPAGRAVAVKVVRPEHAADEEFRRRFAREVAAARLVGGAFTAAVVDADPEAELPWLATAYVPGPALSEAVGSDGPLTGGQARRLGAGLVEALQAIHAAGVVHRDLKPSNVLLAADGPRVIDFGISMVAGATGLTRAGTLMGTPPYMSPEQMTGARVGPASDVFSLGGVLVYAVAGYAPFRHGAGVAYRVVHAEPELDDVPAELRPLVERCLAKRPEDRPGLDALLSGLLGPDAGSARALTWPPSTVARRIRVRTGEMDVRRASGSRTSLPSCLLLHAQTLLDAGLSDAMVIEAVGRAAL</sequence>
<dbReference type="PANTHER" id="PTHR43289:SF34">
    <property type="entry name" value="SERINE_THREONINE-PROTEIN KINASE YBDM-RELATED"/>
    <property type="match status" value="1"/>
</dbReference>
<reference evidence="7" key="1">
    <citation type="journal article" date="2019" name="Int. J. Syst. Evol. Microbiol.">
        <title>The Global Catalogue of Microorganisms (GCM) 10K type strain sequencing project: providing services to taxonomists for standard genome sequencing and annotation.</title>
        <authorList>
            <consortium name="The Broad Institute Genomics Platform"/>
            <consortium name="The Broad Institute Genome Sequencing Center for Infectious Disease"/>
            <person name="Wu L."/>
            <person name="Ma J."/>
        </authorList>
    </citation>
    <scope>NUCLEOTIDE SEQUENCE [LARGE SCALE GENOMIC DNA]</scope>
    <source>
        <strain evidence="7">JCM 5067</strain>
    </source>
</reference>
<keyword evidence="4" id="KW-0067">ATP-binding</keyword>
<dbReference type="InterPro" id="IPR000719">
    <property type="entry name" value="Prot_kinase_dom"/>
</dbReference>
<comment type="caution">
    <text evidence="6">The sequence shown here is derived from an EMBL/GenBank/DDBJ whole genome shotgun (WGS) entry which is preliminary data.</text>
</comment>
<keyword evidence="7" id="KW-1185">Reference proteome</keyword>
<dbReference type="RefSeq" id="WP_344069587.1">
    <property type="nucleotide sequence ID" value="NZ_BAAACA010000004.1"/>
</dbReference>
<evidence type="ECO:0000256" key="3">
    <source>
        <dbReference type="ARBA" id="ARBA00022777"/>
    </source>
</evidence>
<organism evidence="6 7">
    <name type="scientific">Streptomyces crystallinus</name>
    <dbReference type="NCBI Taxonomy" id="68191"/>
    <lineage>
        <taxon>Bacteria</taxon>
        <taxon>Bacillati</taxon>
        <taxon>Actinomycetota</taxon>
        <taxon>Actinomycetes</taxon>
        <taxon>Kitasatosporales</taxon>
        <taxon>Streptomycetaceae</taxon>
        <taxon>Streptomyces</taxon>
    </lineage>
</organism>
<dbReference type="PROSITE" id="PS00108">
    <property type="entry name" value="PROTEIN_KINASE_ST"/>
    <property type="match status" value="1"/>
</dbReference>
<accession>A0ABP3Q096</accession>
<protein>
    <recommendedName>
        <fullName evidence="5">Protein kinase domain-containing protein</fullName>
    </recommendedName>
</protein>
<dbReference type="Gene3D" id="3.30.200.20">
    <property type="entry name" value="Phosphorylase Kinase, domain 1"/>
    <property type="match status" value="1"/>
</dbReference>
<dbReference type="PROSITE" id="PS50011">
    <property type="entry name" value="PROTEIN_KINASE_DOM"/>
    <property type="match status" value="1"/>
</dbReference>
<dbReference type="Proteomes" id="UP001500668">
    <property type="component" value="Unassembled WGS sequence"/>
</dbReference>
<feature type="domain" description="Protein kinase" evidence="5">
    <location>
        <begin position="14"/>
        <end position="261"/>
    </location>
</feature>
<keyword evidence="1" id="KW-0808">Transferase</keyword>
<evidence type="ECO:0000256" key="1">
    <source>
        <dbReference type="ARBA" id="ARBA00022679"/>
    </source>
</evidence>
<dbReference type="PANTHER" id="PTHR43289">
    <property type="entry name" value="MITOGEN-ACTIVATED PROTEIN KINASE KINASE KINASE 20-RELATED"/>
    <property type="match status" value="1"/>
</dbReference>
<dbReference type="InterPro" id="IPR011009">
    <property type="entry name" value="Kinase-like_dom_sf"/>
</dbReference>
<name>A0ABP3Q096_9ACTN</name>
<gene>
    <name evidence="6" type="ORF">GCM10010394_05800</name>
</gene>
<keyword evidence="3" id="KW-0418">Kinase</keyword>
<dbReference type="CDD" id="cd14014">
    <property type="entry name" value="STKc_PknB_like"/>
    <property type="match status" value="1"/>
</dbReference>
<dbReference type="Gene3D" id="1.10.510.10">
    <property type="entry name" value="Transferase(Phosphotransferase) domain 1"/>
    <property type="match status" value="1"/>
</dbReference>
<evidence type="ECO:0000256" key="2">
    <source>
        <dbReference type="ARBA" id="ARBA00022741"/>
    </source>
</evidence>
<keyword evidence="2" id="KW-0547">Nucleotide-binding</keyword>
<evidence type="ECO:0000313" key="6">
    <source>
        <dbReference type="EMBL" id="GAA0580065.1"/>
    </source>
</evidence>
<dbReference type="EMBL" id="BAAACA010000004">
    <property type="protein sequence ID" value="GAA0580065.1"/>
    <property type="molecule type" value="Genomic_DNA"/>
</dbReference>
<evidence type="ECO:0000313" key="7">
    <source>
        <dbReference type="Proteomes" id="UP001500668"/>
    </source>
</evidence>
<dbReference type="InterPro" id="IPR008271">
    <property type="entry name" value="Ser/Thr_kinase_AS"/>
</dbReference>
<dbReference type="SUPFAM" id="SSF56112">
    <property type="entry name" value="Protein kinase-like (PK-like)"/>
    <property type="match status" value="1"/>
</dbReference>
<evidence type="ECO:0000259" key="5">
    <source>
        <dbReference type="PROSITE" id="PS50011"/>
    </source>
</evidence>